<dbReference type="Pfam" id="PF12802">
    <property type="entry name" value="MarR_2"/>
    <property type="match status" value="1"/>
</dbReference>
<proteinExistence type="predicted"/>
<evidence type="ECO:0000256" key="1">
    <source>
        <dbReference type="ARBA" id="ARBA00023015"/>
    </source>
</evidence>
<dbReference type="AlphaFoldDB" id="A0A6G2BC77"/>
<dbReference type="Gene3D" id="1.10.10.10">
    <property type="entry name" value="Winged helix-like DNA-binding domain superfamily/Winged helix DNA-binding domain"/>
    <property type="match status" value="1"/>
</dbReference>
<dbReference type="InterPro" id="IPR000835">
    <property type="entry name" value="HTH_MarR-typ"/>
</dbReference>
<keyword evidence="2" id="KW-0238">DNA-binding</keyword>
<dbReference type="OrthoDB" id="67158at2"/>
<evidence type="ECO:0000313" key="5">
    <source>
        <dbReference type="EMBL" id="MTE19824.1"/>
    </source>
</evidence>
<dbReference type="SUPFAM" id="SSF46785">
    <property type="entry name" value="Winged helix' DNA-binding domain"/>
    <property type="match status" value="1"/>
</dbReference>
<comment type="caution">
    <text evidence="5">The sequence shown here is derived from an EMBL/GenBank/DDBJ whole genome shotgun (WGS) entry which is preliminary data.</text>
</comment>
<sequence>MLTKVHFFHKLVKLRNAPDGPAPRAWEDGPVVVNGQSEHRTEKDGTGEGAYPPEVAEFVERFAAELTGAGMQRMASRVFACLLAEESGALGSAELSERLRISPAAVSGAVRYLSQVHLVTREREPGSRRERYRVHANTWYEAIADRDALLGRWATTFEQGIEAVGPDSQAGRRLAETAEFFAFMREELSRMVERWYAHRGVPRTAGHGDREGSATSS</sequence>
<dbReference type="Proteomes" id="UP000473014">
    <property type="component" value="Unassembled WGS sequence"/>
</dbReference>
<evidence type="ECO:0000259" key="4">
    <source>
        <dbReference type="Pfam" id="PF12802"/>
    </source>
</evidence>
<keyword evidence="6" id="KW-1185">Reference proteome</keyword>
<evidence type="ECO:0000313" key="6">
    <source>
        <dbReference type="Proteomes" id="UP000473014"/>
    </source>
</evidence>
<name>A0A6G2BC77_9ACTN</name>
<dbReference type="InterPro" id="IPR036388">
    <property type="entry name" value="WH-like_DNA-bd_sf"/>
</dbReference>
<dbReference type="Gene3D" id="1.10.287.160">
    <property type="entry name" value="HR1 repeat"/>
    <property type="match status" value="1"/>
</dbReference>
<dbReference type="EMBL" id="WIXO01000001">
    <property type="protein sequence ID" value="MTE19824.1"/>
    <property type="molecule type" value="Genomic_DNA"/>
</dbReference>
<organism evidence="5 6">
    <name type="scientific">Streptomyces taklimakanensis</name>
    <dbReference type="NCBI Taxonomy" id="2569853"/>
    <lineage>
        <taxon>Bacteria</taxon>
        <taxon>Bacillati</taxon>
        <taxon>Actinomycetota</taxon>
        <taxon>Actinomycetes</taxon>
        <taxon>Kitasatosporales</taxon>
        <taxon>Streptomycetaceae</taxon>
        <taxon>Streptomyces</taxon>
    </lineage>
</organism>
<dbReference type="PANTHER" id="PTHR38465:SF2">
    <property type="entry name" value="HTH-TYPE TRANSCRIPTIONAL REGULATOR MMPR5"/>
    <property type="match status" value="1"/>
</dbReference>
<accession>A0A6G2BC77</accession>
<reference evidence="5 6" key="1">
    <citation type="submission" date="2019-11" db="EMBL/GenBank/DDBJ databases">
        <authorList>
            <person name="Yuan L."/>
        </authorList>
    </citation>
    <scope>NUCLEOTIDE SEQUENCE [LARGE SCALE GENOMIC DNA]</scope>
    <source>
        <strain evidence="5 6">TRM43335</strain>
    </source>
</reference>
<dbReference type="InterPro" id="IPR036390">
    <property type="entry name" value="WH_DNA-bd_sf"/>
</dbReference>
<dbReference type="InterPro" id="IPR052362">
    <property type="entry name" value="HTH-GbsR_regulator"/>
</dbReference>
<dbReference type="GO" id="GO:0003700">
    <property type="term" value="F:DNA-binding transcription factor activity"/>
    <property type="evidence" value="ECO:0007669"/>
    <property type="project" value="InterPro"/>
</dbReference>
<evidence type="ECO:0000256" key="3">
    <source>
        <dbReference type="ARBA" id="ARBA00023163"/>
    </source>
</evidence>
<dbReference type="GO" id="GO:0003677">
    <property type="term" value="F:DNA binding"/>
    <property type="evidence" value="ECO:0007669"/>
    <property type="project" value="UniProtKB-KW"/>
</dbReference>
<keyword evidence="3" id="KW-0804">Transcription</keyword>
<protein>
    <submittedName>
        <fullName evidence="5">MarR family transcriptional regulator</fullName>
    </submittedName>
</protein>
<feature type="domain" description="HTH marR-type" evidence="4">
    <location>
        <begin position="70"/>
        <end position="130"/>
    </location>
</feature>
<keyword evidence="1" id="KW-0805">Transcription regulation</keyword>
<dbReference type="PANTHER" id="PTHR38465">
    <property type="entry name" value="HTH-TYPE TRANSCRIPTIONAL REGULATOR MJ1563-RELATED"/>
    <property type="match status" value="1"/>
</dbReference>
<evidence type="ECO:0000256" key="2">
    <source>
        <dbReference type="ARBA" id="ARBA00023125"/>
    </source>
</evidence>
<gene>
    <name evidence="5" type="ORF">F0L17_12000</name>
</gene>